<proteinExistence type="predicted"/>
<reference evidence="2 3" key="2">
    <citation type="submission" date="2018-11" db="EMBL/GenBank/DDBJ databases">
        <authorList>
            <consortium name="Pathogen Informatics"/>
        </authorList>
    </citation>
    <scope>NUCLEOTIDE SEQUENCE [LARGE SCALE GENOMIC DNA]</scope>
</reference>
<dbReference type="EMBL" id="UYRT01090303">
    <property type="protein sequence ID" value="VDN35890.1"/>
    <property type="molecule type" value="Genomic_DNA"/>
</dbReference>
<keyword evidence="3" id="KW-1185">Reference proteome</keyword>
<reference evidence="4" key="1">
    <citation type="submission" date="2016-06" db="UniProtKB">
        <authorList>
            <consortium name="WormBaseParasite"/>
        </authorList>
    </citation>
    <scope>IDENTIFICATION</scope>
</reference>
<evidence type="ECO:0000256" key="1">
    <source>
        <dbReference type="SAM" id="MobiDB-lite"/>
    </source>
</evidence>
<dbReference type="InterPro" id="IPR011009">
    <property type="entry name" value="Kinase-like_dom_sf"/>
</dbReference>
<name>A0A183EHC7_9BILA</name>
<evidence type="ECO:0000313" key="4">
    <source>
        <dbReference type="WBParaSite" id="GPUH_0002039301-mRNA-1"/>
    </source>
</evidence>
<sequence length="78" mass="8688">MNASGESALKIMCAFRRSAKLRTESSTRPRTRGTTNEEEGTLGTTAREVALLKELSHPNIVILNEIVLKTNCMYLSFE</sequence>
<dbReference type="Gene3D" id="3.30.200.20">
    <property type="entry name" value="Phosphorylase Kinase, domain 1"/>
    <property type="match status" value="1"/>
</dbReference>
<dbReference type="SUPFAM" id="SSF56112">
    <property type="entry name" value="Protein kinase-like (PK-like)"/>
    <property type="match status" value="1"/>
</dbReference>
<dbReference type="Proteomes" id="UP000271098">
    <property type="component" value="Unassembled WGS sequence"/>
</dbReference>
<evidence type="ECO:0000313" key="3">
    <source>
        <dbReference type="Proteomes" id="UP000271098"/>
    </source>
</evidence>
<feature type="region of interest" description="Disordered" evidence="1">
    <location>
        <begin position="21"/>
        <end position="42"/>
    </location>
</feature>
<gene>
    <name evidence="2" type="ORF">GPUH_LOCUS20368</name>
</gene>
<accession>A0A183EHC7</accession>
<protein>
    <submittedName>
        <fullName evidence="4">Protein kinase domain-containing protein</fullName>
    </submittedName>
</protein>
<evidence type="ECO:0000313" key="2">
    <source>
        <dbReference type="EMBL" id="VDN35890.1"/>
    </source>
</evidence>
<organism evidence="4">
    <name type="scientific">Gongylonema pulchrum</name>
    <dbReference type="NCBI Taxonomy" id="637853"/>
    <lineage>
        <taxon>Eukaryota</taxon>
        <taxon>Metazoa</taxon>
        <taxon>Ecdysozoa</taxon>
        <taxon>Nematoda</taxon>
        <taxon>Chromadorea</taxon>
        <taxon>Rhabditida</taxon>
        <taxon>Spirurina</taxon>
        <taxon>Spiruromorpha</taxon>
        <taxon>Spiruroidea</taxon>
        <taxon>Gongylonematidae</taxon>
        <taxon>Gongylonema</taxon>
    </lineage>
</organism>
<dbReference type="WBParaSite" id="GPUH_0002039301-mRNA-1">
    <property type="protein sequence ID" value="GPUH_0002039301-mRNA-1"/>
    <property type="gene ID" value="GPUH_0002039301"/>
</dbReference>
<dbReference type="AlphaFoldDB" id="A0A183EHC7"/>